<proteinExistence type="predicted"/>
<organism evidence="1 2">
    <name type="scientific">Psychroflexus sediminis</name>
    <dbReference type="NCBI Taxonomy" id="470826"/>
    <lineage>
        <taxon>Bacteria</taxon>
        <taxon>Pseudomonadati</taxon>
        <taxon>Bacteroidota</taxon>
        <taxon>Flavobacteriia</taxon>
        <taxon>Flavobacteriales</taxon>
        <taxon>Flavobacteriaceae</taxon>
        <taxon>Psychroflexus</taxon>
    </lineage>
</organism>
<keyword evidence="2" id="KW-1185">Reference proteome</keyword>
<gene>
    <name evidence="1" type="ORF">SAMN04488027_10594</name>
</gene>
<evidence type="ECO:0000313" key="1">
    <source>
        <dbReference type="EMBL" id="SDG68871.1"/>
    </source>
</evidence>
<protein>
    <recommendedName>
        <fullName evidence="3">GTPase</fullName>
    </recommendedName>
</protein>
<reference evidence="1 2" key="1">
    <citation type="submission" date="2016-10" db="EMBL/GenBank/DDBJ databases">
        <authorList>
            <person name="de Groot N.N."/>
        </authorList>
    </citation>
    <scope>NUCLEOTIDE SEQUENCE [LARGE SCALE GENOMIC DNA]</scope>
    <source>
        <strain evidence="1 2">DSM 19803</strain>
    </source>
</reference>
<evidence type="ECO:0000313" key="2">
    <source>
        <dbReference type="Proteomes" id="UP000199296"/>
    </source>
</evidence>
<dbReference type="RefSeq" id="WP_093367177.1">
    <property type="nucleotide sequence ID" value="NZ_FNCW01000005.1"/>
</dbReference>
<sequence length="122" mass="14293">MQKNKALIFVYNASSGVSHSLLDSVHKILSPKTYECKLCELTYGLFSEQKKWKAFKKQSDIEMSFLHKDEYQSRFKSKFEKLHDLPVVLYQDNYDLSVLIGKQELSQIETVEVLIEKIKSRL</sequence>
<dbReference type="EMBL" id="FNCW01000005">
    <property type="protein sequence ID" value="SDG68871.1"/>
    <property type="molecule type" value="Genomic_DNA"/>
</dbReference>
<dbReference type="OrthoDB" id="572467at2"/>
<dbReference type="AlphaFoldDB" id="A0A1G7WAD2"/>
<name>A0A1G7WAD2_9FLAO</name>
<dbReference type="Proteomes" id="UP000199296">
    <property type="component" value="Unassembled WGS sequence"/>
</dbReference>
<accession>A0A1G7WAD2</accession>
<evidence type="ECO:0008006" key="3">
    <source>
        <dbReference type="Google" id="ProtNLM"/>
    </source>
</evidence>
<dbReference type="STRING" id="470826.SAMN04488027_10594"/>